<accession>A0A914CVN8</accession>
<reference evidence="3" key="1">
    <citation type="submission" date="2022-11" db="UniProtKB">
        <authorList>
            <consortium name="WormBaseParasite"/>
        </authorList>
    </citation>
    <scope>IDENTIFICATION</scope>
</reference>
<dbReference type="Gene3D" id="1.10.10.1450">
    <property type="match status" value="1"/>
</dbReference>
<organism evidence="2 3">
    <name type="scientific">Acrobeloides nanus</name>
    <dbReference type="NCBI Taxonomy" id="290746"/>
    <lineage>
        <taxon>Eukaryota</taxon>
        <taxon>Metazoa</taxon>
        <taxon>Ecdysozoa</taxon>
        <taxon>Nematoda</taxon>
        <taxon>Chromadorea</taxon>
        <taxon>Rhabditida</taxon>
        <taxon>Tylenchina</taxon>
        <taxon>Cephalobomorpha</taxon>
        <taxon>Cephaloboidea</taxon>
        <taxon>Cephalobidae</taxon>
        <taxon>Acrobeloides</taxon>
    </lineage>
</organism>
<dbReference type="InterPro" id="IPR041426">
    <property type="entry name" value="Mos1_HTH"/>
</dbReference>
<dbReference type="Proteomes" id="UP000887540">
    <property type="component" value="Unplaced"/>
</dbReference>
<evidence type="ECO:0000313" key="3">
    <source>
        <dbReference type="WBParaSite" id="ACRNAN_scaffold14306.g8507.t1"/>
    </source>
</evidence>
<feature type="domain" description="Mos1 transposase HTH" evidence="1">
    <location>
        <begin position="2"/>
        <end position="37"/>
    </location>
</feature>
<keyword evidence="2" id="KW-1185">Reference proteome</keyword>
<proteinExistence type="predicted"/>
<protein>
    <submittedName>
        <fullName evidence="3">Mos1 transposase HTH domain-containing protein</fullName>
    </submittedName>
</protein>
<dbReference type="WBParaSite" id="ACRNAN_scaffold14306.g8507.t1">
    <property type="protein sequence ID" value="ACRNAN_scaffold14306.g8507.t1"/>
    <property type="gene ID" value="ACRNAN_scaffold14306.g8507"/>
</dbReference>
<dbReference type="Pfam" id="PF17906">
    <property type="entry name" value="HTH_48"/>
    <property type="match status" value="1"/>
</dbReference>
<name>A0A914CVN8_9BILA</name>
<sequence>KGITVYESCREINEVFGDGTIGQKTCYEWFNRFKSGDTSLGDKEGDYPPED</sequence>
<evidence type="ECO:0000259" key="1">
    <source>
        <dbReference type="Pfam" id="PF17906"/>
    </source>
</evidence>
<evidence type="ECO:0000313" key="2">
    <source>
        <dbReference type="Proteomes" id="UP000887540"/>
    </source>
</evidence>
<dbReference type="AlphaFoldDB" id="A0A914CVN8"/>